<protein>
    <submittedName>
        <fullName evidence="1">Uncharacterized protein</fullName>
    </submittedName>
</protein>
<name>A0A7J7JJU7_BUGNE</name>
<evidence type="ECO:0000313" key="1">
    <source>
        <dbReference type="EMBL" id="KAF6026622.1"/>
    </source>
</evidence>
<dbReference type="AlphaFoldDB" id="A0A7J7JJU7"/>
<organism evidence="1 2">
    <name type="scientific">Bugula neritina</name>
    <name type="common">Brown bryozoan</name>
    <name type="synonym">Sertularia neritina</name>
    <dbReference type="NCBI Taxonomy" id="10212"/>
    <lineage>
        <taxon>Eukaryota</taxon>
        <taxon>Metazoa</taxon>
        <taxon>Spiralia</taxon>
        <taxon>Lophotrochozoa</taxon>
        <taxon>Bryozoa</taxon>
        <taxon>Gymnolaemata</taxon>
        <taxon>Cheilostomatida</taxon>
        <taxon>Flustrina</taxon>
        <taxon>Buguloidea</taxon>
        <taxon>Bugulidae</taxon>
        <taxon>Bugula</taxon>
    </lineage>
</organism>
<reference evidence="1" key="1">
    <citation type="submission" date="2020-06" db="EMBL/GenBank/DDBJ databases">
        <title>Draft genome of Bugula neritina, a colonial animal packing powerful symbionts and potential medicines.</title>
        <authorList>
            <person name="Rayko M."/>
        </authorList>
    </citation>
    <scope>NUCLEOTIDE SEQUENCE [LARGE SCALE GENOMIC DNA]</scope>
    <source>
        <strain evidence="1">Kwan_BN1</strain>
    </source>
</reference>
<dbReference type="EMBL" id="VXIV02002239">
    <property type="protein sequence ID" value="KAF6026622.1"/>
    <property type="molecule type" value="Genomic_DNA"/>
</dbReference>
<dbReference type="Proteomes" id="UP000593567">
    <property type="component" value="Unassembled WGS sequence"/>
</dbReference>
<proteinExistence type="predicted"/>
<evidence type="ECO:0000313" key="2">
    <source>
        <dbReference type="Proteomes" id="UP000593567"/>
    </source>
</evidence>
<gene>
    <name evidence="1" type="ORF">EB796_015071</name>
</gene>
<sequence>MIYTNSINILNYSSVEDCWVLTCRSEVGFYSLSPTLAGQCNARQPLAGEYIISVQCSNLELSQLITSSTLYGRHKEKPQSKVRAAQIFVAPKLED</sequence>
<accession>A0A7J7JJU7</accession>
<comment type="caution">
    <text evidence="1">The sequence shown here is derived from an EMBL/GenBank/DDBJ whole genome shotgun (WGS) entry which is preliminary data.</text>
</comment>
<keyword evidence="2" id="KW-1185">Reference proteome</keyword>